<dbReference type="PANTHER" id="PTHR38781:SF1">
    <property type="entry name" value="ANTITOXIN DINJ-RELATED"/>
    <property type="match status" value="1"/>
</dbReference>
<dbReference type="GO" id="GO:0044010">
    <property type="term" value="P:single-species biofilm formation"/>
    <property type="evidence" value="ECO:0007669"/>
    <property type="project" value="InterPro"/>
</dbReference>
<dbReference type="AlphaFoldDB" id="A0A0S2ZKM0"/>
<gene>
    <name evidence="3" type="ORF">RN87_02185</name>
</gene>
<dbReference type="Gene3D" id="1.10.1220.10">
    <property type="entry name" value="Met repressor-like"/>
    <property type="match status" value="1"/>
</dbReference>
<reference evidence="3 4" key="1">
    <citation type="submission" date="2015-11" db="EMBL/GenBank/DDBJ databases">
        <authorList>
            <person name="Zhang Y."/>
            <person name="Guo Z."/>
        </authorList>
    </citation>
    <scope>NUCLEOTIDE SEQUENCE [LARGE SCALE GENOMIC DNA]</scope>
    <source>
        <strain evidence="3 4">ChDC F174</strain>
    </source>
</reference>
<dbReference type="OrthoDB" id="9804867at2"/>
<dbReference type="RefSeq" id="WP_029491794.1">
    <property type="nucleotide sequence ID" value="NZ_ATKF01000041.1"/>
</dbReference>
<dbReference type="InterPro" id="IPR026262">
    <property type="entry name" value="DinJ"/>
</dbReference>
<dbReference type="EMBL" id="CP013331">
    <property type="protein sequence ID" value="ALQ39402.1"/>
    <property type="molecule type" value="Genomic_DNA"/>
</dbReference>
<keyword evidence="2" id="KW-1277">Toxin-antitoxin system</keyword>
<dbReference type="NCBIfam" id="TIGR02384">
    <property type="entry name" value="RelB_DinJ"/>
    <property type="match status" value="1"/>
</dbReference>
<comment type="similarity">
    <text evidence="1">Belongs to the RelB/DinJ antitoxin family.</text>
</comment>
<dbReference type="GO" id="GO:0006351">
    <property type="term" value="P:DNA-templated transcription"/>
    <property type="evidence" value="ECO:0007669"/>
    <property type="project" value="TreeGrafter"/>
</dbReference>
<evidence type="ECO:0000256" key="1">
    <source>
        <dbReference type="ARBA" id="ARBA00010562"/>
    </source>
</evidence>
<dbReference type="GO" id="GO:0000987">
    <property type="term" value="F:cis-regulatory region sequence-specific DNA binding"/>
    <property type="evidence" value="ECO:0007669"/>
    <property type="project" value="InterPro"/>
</dbReference>
<dbReference type="GO" id="GO:0006355">
    <property type="term" value="P:regulation of DNA-templated transcription"/>
    <property type="evidence" value="ECO:0007669"/>
    <property type="project" value="InterPro"/>
</dbReference>
<evidence type="ECO:0000313" key="3">
    <source>
        <dbReference type="EMBL" id="ALQ39402.1"/>
    </source>
</evidence>
<dbReference type="GO" id="GO:0015643">
    <property type="term" value="F:toxic substance binding"/>
    <property type="evidence" value="ECO:0007669"/>
    <property type="project" value="InterPro"/>
</dbReference>
<dbReference type="Proteomes" id="UP000063275">
    <property type="component" value="Chromosome"/>
</dbReference>
<evidence type="ECO:0000313" key="4">
    <source>
        <dbReference type="Proteomes" id="UP000063275"/>
    </source>
</evidence>
<organism evidence="3">
    <name type="scientific">Fusobacterium hwasookii ChDC F174</name>
    <dbReference type="NCBI Taxonomy" id="1307442"/>
    <lineage>
        <taxon>Bacteria</taxon>
        <taxon>Fusobacteriati</taxon>
        <taxon>Fusobacteriota</taxon>
        <taxon>Fusobacteriia</taxon>
        <taxon>Fusobacteriales</taxon>
        <taxon>Fusobacteriaceae</taxon>
        <taxon>Fusobacterium</taxon>
    </lineage>
</organism>
<protein>
    <submittedName>
        <fullName evidence="3">Damage-inducible protein J</fullName>
    </submittedName>
</protein>
<accession>A0A0S2ZKM0</accession>
<proteinExistence type="inferred from homology"/>
<dbReference type="PANTHER" id="PTHR38781">
    <property type="entry name" value="ANTITOXIN DINJ-RELATED"/>
    <property type="match status" value="1"/>
</dbReference>
<dbReference type="Pfam" id="PF04221">
    <property type="entry name" value="RelB"/>
    <property type="match status" value="1"/>
</dbReference>
<dbReference type="KEGG" id="fhw:RN87_02185"/>
<evidence type="ECO:0000256" key="2">
    <source>
        <dbReference type="ARBA" id="ARBA00022649"/>
    </source>
</evidence>
<dbReference type="InterPro" id="IPR013321">
    <property type="entry name" value="Arc_rbn_hlx_hlx"/>
</dbReference>
<sequence>MAVINIRVNDEVKKEAESIFKSLGLNMSVAMNLFLKKCINENGIPFDLKLPNNETIEALEETNKILNGDIERKSYKNADELFEDLGV</sequence>
<dbReference type="PIRSF" id="PIRSF003108">
    <property type="entry name" value="DinJ"/>
    <property type="match status" value="1"/>
</dbReference>
<dbReference type="InterPro" id="IPR007337">
    <property type="entry name" value="RelB/DinJ"/>
</dbReference>
<name>A0A0S2ZKM0_9FUSO</name>